<comment type="caution">
    <text evidence="1">The sequence shown here is derived from an EMBL/GenBank/DDBJ whole genome shotgun (WGS) entry which is preliminary data.</text>
</comment>
<accession>A0ABV8AL51</accession>
<organism evidence="1 2">
    <name type="scientific">Winogradskyella maritima</name>
    <dbReference type="NCBI Taxonomy" id="1517766"/>
    <lineage>
        <taxon>Bacteria</taxon>
        <taxon>Pseudomonadati</taxon>
        <taxon>Bacteroidota</taxon>
        <taxon>Flavobacteriia</taxon>
        <taxon>Flavobacteriales</taxon>
        <taxon>Flavobacteriaceae</taxon>
        <taxon>Winogradskyella</taxon>
    </lineage>
</organism>
<evidence type="ECO:0000313" key="2">
    <source>
        <dbReference type="Proteomes" id="UP001595812"/>
    </source>
</evidence>
<proteinExistence type="predicted"/>
<evidence type="ECO:0000313" key="1">
    <source>
        <dbReference type="EMBL" id="MFC3877606.1"/>
    </source>
</evidence>
<name>A0ABV8AL51_9FLAO</name>
<sequence>MKIYYRLIVLVFLALAIESCGSEKFELPGNATQLLTNGNEKVWKLAERYNDGHRMNMGDCFLSYRVTYASDGTTTDNNPEYEDCGPSMDADWSFYTNDDGSYIKLKGEKVKTLLNQDKDYKFFKIEALSDSLLIINFRHKQFGNKERLITDHLVPEDIMVVGRDYHN</sequence>
<keyword evidence="2" id="KW-1185">Reference proteome</keyword>
<dbReference type="EMBL" id="JBHSAT010000005">
    <property type="protein sequence ID" value="MFC3877606.1"/>
    <property type="molecule type" value="Genomic_DNA"/>
</dbReference>
<gene>
    <name evidence="1" type="ORF">ACFOSX_10210</name>
</gene>
<reference evidence="2" key="1">
    <citation type="journal article" date="2019" name="Int. J. Syst. Evol. Microbiol.">
        <title>The Global Catalogue of Microorganisms (GCM) 10K type strain sequencing project: providing services to taxonomists for standard genome sequencing and annotation.</title>
        <authorList>
            <consortium name="The Broad Institute Genomics Platform"/>
            <consortium name="The Broad Institute Genome Sequencing Center for Infectious Disease"/>
            <person name="Wu L."/>
            <person name="Ma J."/>
        </authorList>
    </citation>
    <scope>NUCLEOTIDE SEQUENCE [LARGE SCALE GENOMIC DNA]</scope>
    <source>
        <strain evidence="2">CECT 8979</strain>
    </source>
</reference>
<protein>
    <submittedName>
        <fullName evidence="1">Lipocalin family protein</fullName>
    </submittedName>
</protein>
<dbReference type="Proteomes" id="UP001595812">
    <property type="component" value="Unassembled WGS sequence"/>
</dbReference>
<dbReference type="RefSeq" id="WP_386100343.1">
    <property type="nucleotide sequence ID" value="NZ_JBHSAT010000005.1"/>
</dbReference>